<accession>A2DRC1</accession>
<dbReference type="InParanoid" id="A2DRC1"/>
<dbReference type="InterPro" id="IPR050113">
    <property type="entry name" value="Ub_conjugating_enzyme"/>
</dbReference>
<dbReference type="AlphaFoldDB" id="A2DRC1"/>
<dbReference type="Gene3D" id="3.10.110.10">
    <property type="entry name" value="Ubiquitin Conjugating Enzyme"/>
    <property type="match status" value="1"/>
</dbReference>
<comment type="similarity">
    <text evidence="4">Belongs to the ubiquitin-conjugating enzyme family.</text>
</comment>
<evidence type="ECO:0000256" key="3">
    <source>
        <dbReference type="PROSITE-ProRule" id="PRU10133"/>
    </source>
</evidence>
<dbReference type="Pfam" id="PF00179">
    <property type="entry name" value="UQ_con"/>
    <property type="match status" value="1"/>
</dbReference>
<organism evidence="6 7">
    <name type="scientific">Trichomonas vaginalis (strain ATCC PRA-98 / G3)</name>
    <dbReference type="NCBI Taxonomy" id="412133"/>
    <lineage>
        <taxon>Eukaryota</taxon>
        <taxon>Metamonada</taxon>
        <taxon>Parabasalia</taxon>
        <taxon>Trichomonadida</taxon>
        <taxon>Trichomonadidae</taxon>
        <taxon>Trichomonas</taxon>
    </lineage>
</organism>
<dbReference type="GO" id="GO:0061631">
    <property type="term" value="F:ubiquitin conjugating enzyme activity"/>
    <property type="evidence" value="ECO:0000318"/>
    <property type="project" value="GO_Central"/>
</dbReference>
<keyword evidence="4" id="KW-0067">ATP-binding</keyword>
<dbReference type="PROSITE" id="PS00183">
    <property type="entry name" value="UBC_1"/>
    <property type="match status" value="1"/>
</dbReference>
<name>A2DRC1_TRIV3</name>
<keyword evidence="4" id="KW-0547">Nucleotide-binding</keyword>
<dbReference type="VEuPathDB" id="TrichDB:TVAG_297260"/>
<dbReference type="PROSITE" id="PS50127">
    <property type="entry name" value="UBC_2"/>
    <property type="match status" value="1"/>
</dbReference>
<keyword evidence="1" id="KW-0808">Transferase</keyword>
<evidence type="ECO:0000259" key="5">
    <source>
        <dbReference type="PROSITE" id="PS50127"/>
    </source>
</evidence>
<keyword evidence="7" id="KW-1185">Reference proteome</keyword>
<feature type="domain" description="UBC core" evidence="5">
    <location>
        <begin position="1"/>
        <end position="133"/>
    </location>
</feature>
<dbReference type="KEGG" id="tva:4775061"/>
<dbReference type="InterPro" id="IPR016135">
    <property type="entry name" value="UBQ-conjugating_enzyme/RWD"/>
</dbReference>
<dbReference type="SUPFAM" id="SSF54495">
    <property type="entry name" value="UBC-like"/>
    <property type="match status" value="1"/>
</dbReference>
<dbReference type="eggNOG" id="KOG0426">
    <property type="taxonomic scope" value="Eukaryota"/>
</dbReference>
<dbReference type="VEuPathDB" id="TrichDB:TVAGG3_0512930"/>
<reference evidence="6" key="2">
    <citation type="journal article" date="2007" name="Science">
        <title>Draft genome sequence of the sexually transmitted pathogen Trichomonas vaginalis.</title>
        <authorList>
            <person name="Carlton J.M."/>
            <person name="Hirt R.P."/>
            <person name="Silva J.C."/>
            <person name="Delcher A.L."/>
            <person name="Schatz M."/>
            <person name="Zhao Q."/>
            <person name="Wortman J.R."/>
            <person name="Bidwell S.L."/>
            <person name="Alsmark U.C.M."/>
            <person name="Besteiro S."/>
            <person name="Sicheritz-Ponten T."/>
            <person name="Noel C.J."/>
            <person name="Dacks J.B."/>
            <person name="Foster P.G."/>
            <person name="Simillion C."/>
            <person name="Van de Peer Y."/>
            <person name="Miranda-Saavedra D."/>
            <person name="Barton G.J."/>
            <person name="Westrop G.D."/>
            <person name="Mueller S."/>
            <person name="Dessi D."/>
            <person name="Fiori P.L."/>
            <person name="Ren Q."/>
            <person name="Paulsen I."/>
            <person name="Zhang H."/>
            <person name="Bastida-Corcuera F.D."/>
            <person name="Simoes-Barbosa A."/>
            <person name="Brown M.T."/>
            <person name="Hayes R.D."/>
            <person name="Mukherjee M."/>
            <person name="Okumura C.Y."/>
            <person name="Schneider R."/>
            <person name="Smith A.J."/>
            <person name="Vanacova S."/>
            <person name="Villalvazo M."/>
            <person name="Haas B.J."/>
            <person name="Pertea M."/>
            <person name="Feldblyum T.V."/>
            <person name="Utterback T.R."/>
            <person name="Shu C.L."/>
            <person name="Osoegawa K."/>
            <person name="de Jong P.J."/>
            <person name="Hrdy I."/>
            <person name="Horvathova L."/>
            <person name="Zubacova Z."/>
            <person name="Dolezal P."/>
            <person name="Malik S.B."/>
            <person name="Logsdon J.M. Jr."/>
            <person name="Henze K."/>
            <person name="Gupta A."/>
            <person name="Wang C.C."/>
            <person name="Dunne R.L."/>
            <person name="Upcroft J.A."/>
            <person name="Upcroft P."/>
            <person name="White O."/>
            <person name="Salzberg S.L."/>
            <person name="Tang P."/>
            <person name="Chiu C.-H."/>
            <person name="Lee Y.-S."/>
            <person name="Embley T.M."/>
            <person name="Coombs G.H."/>
            <person name="Mottram J.C."/>
            <person name="Tachezy J."/>
            <person name="Fraser-Liggett C.M."/>
            <person name="Johnson P.J."/>
        </authorList>
    </citation>
    <scope>NUCLEOTIDE SEQUENCE [LARGE SCALE GENOMIC DNA]</scope>
    <source>
        <strain evidence="6">G3</strain>
    </source>
</reference>
<dbReference type="GO" id="GO:0000209">
    <property type="term" value="P:protein polyubiquitination"/>
    <property type="evidence" value="ECO:0000318"/>
    <property type="project" value="GO_Central"/>
</dbReference>
<evidence type="ECO:0000256" key="1">
    <source>
        <dbReference type="ARBA" id="ARBA00022679"/>
    </source>
</evidence>
<dbReference type="OrthoDB" id="19692at2759"/>
<dbReference type="GO" id="GO:0006511">
    <property type="term" value="P:ubiquitin-dependent protein catabolic process"/>
    <property type="evidence" value="ECO:0000318"/>
    <property type="project" value="GO_Central"/>
</dbReference>
<feature type="active site" description="Glycyl thioester intermediate" evidence="3">
    <location>
        <position position="57"/>
    </location>
</feature>
<dbReference type="SMR" id="A2DRC1"/>
<evidence type="ECO:0000313" key="6">
    <source>
        <dbReference type="EMBL" id="EAY17047.1"/>
    </source>
</evidence>
<evidence type="ECO:0000256" key="2">
    <source>
        <dbReference type="ARBA" id="ARBA00022786"/>
    </source>
</evidence>
<dbReference type="InterPro" id="IPR000608">
    <property type="entry name" value="UBC"/>
</dbReference>
<proteinExistence type="inferred from homology"/>
<dbReference type="InterPro" id="IPR023313">
    <property type="entry name" value="UBQ-conjugating_AS"/>
</dbReference>
<keyword evidence="2 4" id="KW-0833">Ubl conjugation pathway</keyword>
<dbReference type="STRING" id="5722.A2DRC1"/>
<dbReference type="Proteomes" id="UP000001542">
    <property type="component" value="Unassembled WGS sequence"/>
</dbReference>
<evidence type="ECO:0000256" key="4">
    <source>
        <dbReference type="RuleBase" id="RU362109"/>
    </source>
</evidence>
<dbReference type="OMA" id="RKVTRCV"/>
<dbReference type="EMBL" id="DS113235">
    <property type="protein sequence ID" value="EAY17047.1"/>
    <property type="molecule type" value="Genomic_DNA"/>
</dbReference>
<gene>
    <name evidence="6" type="ORF">TVAG_297260</name>
</gene>
<evidence type="ECO:0000313" key="7">
    <source>
        <dbReference type="Proteomes" id="UP000001542"/>
    </source>
</evidence>
<protein>
    <submittedName>
        <fullName evidence="6">Ubiquitin-conjugating enzyme family protein</fullName>
    </submittedName>
</protein>
<sequence length="138" mass="16064">MFSHWRVTIIGQSGTRFSDCILPAELIFPEDFPMRPPMMKFLCPMFHPNIGEDGKVCISILHEQKDDPTNEQEQLNEKWLPVHTIETIVISVICMLGDPNPQSPLNVKANRVFIQNKDEFWKTFRDYCNRGREYAGVH</sequence>
<dbReference type="GO" id="GO:0005524">
    <property type="term" value="F:ATP binding"/>
    <property type="evidence" value="ECO:0007669"/>
    <property type="project" value="UniProtKB-UniRule"/>
</dbReference>
<dbReference type="PANTHER" id="PTHR24067">
    <property type="entry name" value="UBIQUITIN-CONJUGATING ENZYME E2"/>
    <property type="match status" value="1"/>
</dbReference>
<dbReference type="SMART" id="SM00212">
    <property type="entry name" value="UBCc"/>
    <property type="match status" value="1"/>
</dbReference>
<reference evidence="6" key="1">
    <citation type="submission" date="2006-10" db="EMBL/GenBank/DDBJ databases">
        <authorList>
            <person name="Amadeo P."/>
            <person name="Zhao Q."/>
            <person name="Wortman J."/>
            <person name="Fraser-Liggett C."/>
            <person name="Carlton J."/>
        </authorList>
    </citation>
    <scope>NUCLEOTIDE SEQUENCE</scope>
    <source>
        <strain evidence="6">G3</strain>
    </source>
</reference>